<sequence>MTEDDCKRCSDVLKAVENFEQILRTLNNEVSATNNGLALLQKQVFKAQGDIEDLKAGVNEVRRTIQEDESKIRQIQADVSEMKAERTALRDALERVKRDLHQDRLQTNQSIAAVHAETKRLAEVLTPQMRRIMASLPNKLAKIERLDKAGHSVMELMSSSQRETNIPDTIQDHSLERKKAASTPTQKIQQIVSAEVSSQGSAGNELQGYRSQLGGVTNPFPVPFQNVSIRDVQGLAADNDSYVPGNVSNTFFNDGNLTQRAFDGIREIEFVGTEENFSIMKSESDLGGCTGFDTSNHSASTTPSAPCYNFTNESEKSSEHWNNNELPIENVMRVMAQKLLNLQKIFNDGAWVSRVSQLEDRSALVTANLSELHLLVSSHKALDTDAIKEMETTIANMSDIVNEALVKLEERVFTELEGRTAENTRNTAAVWKSLQIILNRVEEIEFGLTSSNAKDDSLRLMNDSLATLEAKLLALNDSVETAGSQEIMELKSQLRNLSQSLQATISDFDRRIQQTSSLTSALKEALNNVTSWLEVVNENAKKSIIAGDLKLQTRTEELGRMLRAEVEKLKQDMQNVTDSLSQLLGIQGWHPGKYIF</sequence>
<proteinExistence type="predicted"/>
<dbReference type="EMBL" id="JARKHS020006369">
    <property type="protein sequence ID" value="KAK8782721.1"/>
    <property type="molecule type" value="Genomic_DNA"/>
</dbReference>
<protein>
    <submittedName>
        <fullName evidence="2">Uncharacterized protein</fullName>
    </submittedName>
</protein>
<keyword evidence="1" id="KW-0175">Coiled coil</keyword>
<dbReference type="Proteomes" id="UP001321473">
    <property type="component" value="Unassembled WGS sequence"/>
</dbReference>
<evidence type="ECO:0000313" key="2">
    <source>
        <dbReference type="EMBL" id="KAK8782721.1"/>
    </source>
</evidence>
<evidence type="ECO:0000313" key="3">
    <source>
        <dbReference type="Proteomes" id="UP001321473"/>
    </source>
</evidence>
<reference evidence="2 3" key="1">
    <citation type="journal article" date="2023" name="Arcadia Sci">
        <title>De novo assembly of a long-read Amblyomma americanum tick genome.</title>
        <authorList>
            <person name="Chou S."/>
            <person name="Poskanzer K.E."/>
            <person name="Rollins M."/>
            <person name="Thuy-Boun P.S."/>
        </authorList>
    </citation>
    <scope>NUCLEOTIDE SEQUENCE [LARGE SCALE GENOMIC DNA]</scope>
    <source>
        <strain evidence="2">F_SG_1</strain>
        <tissue evidence="2">Salivary glands</tissue>
    </source>
</reference>
<accession>A0AAQ4F792</accession>
<dbReference type="AlphaFoldDB" id="A0AAQ4F792"/>
<evidence type="ECO:0000256" key="1">
    <source>
        <dbReference type="SAM" id="Coils"/>
    </source>
</evidence>
<organism evidence="2 3">
    <name type="scientific">Amblyomma americanum</name>
    <name type="common">Lone star tick</name>
    <dbReference type="NCBI Taxonomy" id="6943"/>
    <lineage>
        <taxon>Eukaryota</taxon>
        <taxon>Metazoa</taxon>
        <taxon>Ecdysozoa</taxon>
        <taxon>Arthropoda</taxon>
        <taxon>Chelicerata</taxon>
        <taxon>Arachnida</taxon>
        <taxon>Acari</taxon>
        <taxon>Parasitiformes</taxon>
        <taxon>Ixodida</taxon>
        <taxon>Ixodoidea</taxon>
        <taxon>Ixodidae</taxon>
        <taxon>Amblyomminae</taxon>
        <taxon>Amblyomma</taxon>
    </lineage>
</organism>
<gene>
    <name evidence="2" type="ORF">V5799_015938</name>
</gene>
<name>A0AAQ4F792_AMBAM</name>
<keyword evidence="3" id="KW-1185">Reference proteome</keyword>
<dbReference type="Gene3D" id="1.20.5.340">
    <property type="match status" value="1"/>
</dbReference>
<comment type="caution">
    <text evidence="2">The sequence shown here is derived from an EMBL/GenBank/DDBJ whole genome shotgun (WGS) entry which is preliminary data.</text>
</comment>
<feature type="coiled-coil region" evidence="1">
    <location>
        <begin position="9"/>
        <end position="99"/>
    </location>
</feature>